<feature type="domain" description="VWFA" evidence="1">
    <location>
        <begin position="39"/>
        <end position="217"/>
    </location>
</feature>
<dbReference type="AlphaFoldDB" id="A0A8J6MD90"/>
<evidence type="ECO:0000313" key="3">
    <source>
        <dbReference type="Proteomes" id="UP000628736"/>
    </source>
</evidence>
<dbReference type="SUPFAM" id="SSF53300">
    <property type="entry name" value="vWA-like"/>
    <property type="match status" value="1"/>
</dbReference>
<organism evidence="2 3">
    <name type="scientific">Flintibacter hominis</name>
    <dbReference type="NCBI Taxonomy" id="2763048"/>
    <lineage>
        <taxon>Bacteria</taxon>
        <taxon>Bacillati</taxon>
        <taxon>Bacillota</taxon>
        <taxon>Clostridia</taxon>
        <taxon>Eubacteriales</taxon>
        <taxon>Flintibacter</taxon>
    </lineage>
</organism>
<dbReference type="InterPro" id="IPR050525">
    <property type="entry name" value="ECM_Assembly_Org"/>
</dbReference>
<proteinExistence type="predicted"/>
<dbReference type="InterPro" id="IPR036465">
    <property type="entry name" value="vWFA_dom_sf"/>
</dbReference>
<name>A0A8J6MD90_9FIRM</name>
<reference evidence="2" key="1">
    <citation type="submission" date="2020-08" db="EMBL/GenBank/DDBJ databases">
        <title>Genome public.</title>
        <authorList>
            <person name="Liu C."/>
            <person name="Sun Q."/>
        </authorList>
    </citation>
    <scope>NUCLEOTIDE SEQUENCE</scope>
    <source>
        <strain evidence="2">NSJ-23</strain>
    </source>
</reference>
<dbReference type="Gene3D" id="3.40.50.410">
    <property type="entry name" value="von Willebrand factor, type A domain"/>
    <property type="match status" value="1"/>
</dbReference>
<accession>A0A8J6MD90</accession>
<keyword evidence="3" id="KW-1185">Reference proteome</keyword>
<evidence type="ECO:0000259" key="1">
    <source>
        <dbReference type="PROSITE" id="PS50234"/>
    </source>
</evidence>
<dbReference type="InterPro" id="IPR002035">
    <property type="entry name" value="VWF_A"/>
</dbReference>
<protein>
    <submittedName>
        <fullName evidence="2">VWA domain-containing protein</fullName>
    </submittedName>
</protein>
<dbReference type="RefSeq" id="WP_147570877.1">
    <property type="nucleotide sequence ID" value="NZ_JACOPO010000004.1"/>
</dbReference>
<dbReference type="SMART" id="SM00327">
    <property type="entry name" value="VWA"/>
    <property type="match status" value="1"/>
</dbReference>
<dbReference type="PROSITE" id="PS50234">
    <property type="entry name" value="VWFA"/>
    <property type="match status" value="1"/>
</dbReference>
<sequence>MGITNSNKVINMERIDCDGSLKVTLALTAAPDIVTNPTDIALVLDRSGSMTGEPLASMKTGAKTFIDIISESTGGQASGEIGSGSRIGIVSFSSTAVQDTQLITSVATLKNAVDALSAGGSTNHADAFTKAISLFDPSSSNAKVIVMFTDGNTTAGAPPAPVAAAARAQGIIIYCIGLVGSDGVDVGVLNDWASDPAATHVAVTPDTADLEELFAELAANISKTGATNIVINEKVTDDFVVTSVLNPTVGSATMLNSTSLRWTIPELGVSAPESATLEFYVRHVGQNPGTKLVNESITYSDTEGNVVDFPEPAVAVECDVVVNPEECPLPVDLTIQSCSDAVVVDTGDVYLESMGTILQMDVTVKNVCPQKRVALAVILTEVDENGTEYQRGTKAVTIPAHSYPSCRDVLVKCIKFVVPKDLDVSGGSTQTMCSPRQFKARFIAHNIDSDYRCCESVLTL</sequence>
<dbReference type="Pfam" id="PF00092">
    <property type="entry name" value="VWA"/>
    <property type="match status" value="1"/>
</dbReference>
<comment type="caution">
    <text evidence="2">The sequence shown here is derived from an EMBL/GenBank/DDBJ whole genome shotgun (WGS) entry which is preliminary data.</text>
</comment>
<evidence type="ECO:0000313" key="2">
    <source>
        <dbReference type="EMBL" id="MBC5722841.1"/>
    </source>
</evidence>
<dbReference type="CDD" id="cd00198">
    <property type="entry name" value="vWFA"/>
    <property type="match status" value="1"/>
</dbReference>
<dbReference type="Proteomes" id="UP000628736">
    <property type="component" value="Unassembled WGS sequence"/>
</dbReference>
<dbReference type="EMBL" id="JACOPO010000004">
    <property type="protein sequence ID" value="MBC5722841.1"/>
    <property type="molecule type" value="Genomic_DNA"/>
</dbReference>
<dbReference type="PANTHER" id="PTHR24020:SF20">
    <property type="entry name" value="PH DOMAIN-CONTAINING PROTEIN"/>
    <property type="match status" value="1"/>
</dbReference>
<dbReference type="PANTHER" id="PTHR24020">
    <property type="entry name" value="COLLAGEN ALPHA"/>
    <property type="match status" value="1"/>
</dbReference>
<gene>
    <name evidence="2" type="ORF">H8S11_08465</name>
</gene>